<dbReference type="Proteomes" id="UP001254848">
    <property type="component" value="Unassembled WGS sequence"/>
</dbReference>
<proteinExistence type="predicted"/>
<gene>
    <name evidence="1" type="ORF">Q4T40_00770</name>
</gene>
<reference evidence="1 2" key="1">
    <citation type="submission" date="2023-07" db="EMBL/GenBank/DDBJ databases">
        <title>The novel representative of Negativicutes class, Anaeroselena agilis gen. nov. sp. nov.</title>
        <authorList>
            <person name="Prokofeva M.I."/>
            <person name="Elcheninov A.G."/>
            <person name="Klyukina A."/>
            <person name="Kublanov I.V."/>
            <person name="Frolov E.N."/>
            <person name="Podosokorskaya O.A."/>
        </authorList>
    </citation>
    <scope>NUCLEOTIDE SEQUENCE [LARGE SCALE GENOMIC DNA]</scope>
    <source>
        <strain evidence="1 2">4137-cl</strain>
    </source>
</reference>
<evidence type="ECO:0000313" key="2">
    <source>
        <dbReference type="Proteomes" id="UP001254848"/>
    </source>
</evidence>
<keyword evidence="2" id="KW-1185">Reference proteome</keyword>
<comment type="caution">
    <text evidence="1">The sequence shown here is derived from an EMBL/GenBank/DDBJ whole genome shotgun (WGS) entry which is preliminary data.</text>
</comment>
<sequence>METMVLTGVGAAALGYVVYVAWRGASGKSACACGSDCRKAGGSCQCGPESRTK</sequence>
<dbReference type="EMBL" id="JAUOZS010000001">
    <property type="protein sequence ID" value="MDT8899780.1"/>
    <property type="molecule type" value="Genomic_DNA"/>
</dbReference>
<dbReference type="RefSeq" id="WP_413778348.1">
    <property type="nucleotide sequence ID" value="NZ_JAUOZS010000001.1"/>
</dbReference>
<name>A0ABU3NSI3_9FIRM</name>
<organism evidence="1 2">
    <name type="scientific">Anaeroselena agilis</name>
    <dbReference type="NCBI Taxonomy" id="3063788"/>
    <lineage>
        <taxon>Bacteria</taxon>
        <taxon>Bacillati</taxon>
        <taxon>Bacillota</taxon>
        <taxon>Negativicutes</taxon>
        <taxon>Acetonemataceae</taxon>
        <taxon>Anaeroselena</taxon>
    </lineage>
</organism>
<evidence type="ECO:0008006" key="3">
    <source>
        <dbReference type="Google" id="ProtNLM"/>
    </source>
</evidence>
<protein>
    <recommendedName>
        <fullName evidence="3">FeoB-associated Cys-rich membrane protein</fullName>
    </recommendedName>
</protein>
<evidence type="ECO:0000313" key="1">
    <source>
        <dbReference type="EMBL" id="MDT8899780.1"/>
    </source>
</evidence>
<accession>A0ABU3NSI3</accession>